<dbReference type="PROSITE" id="PS50994">
    <property type="entry name" value="INTEGRASE"/>
    <property type="match status" value="1"/>
</dbReference>
<protein>
    <submittedName>
        <fullName evidence="3">Uncharacterized protein LOC116299441</fullName>
    </submittedName>
</protein>
<dbReference type="OrthoDB" id="6621683at2759"/>
<dbReference type="RefSeq" id="XP_031563961.1">
    <property type="nucleotide sequence ID" value="XM_031708101.1"/>
</dbReference>
<sequence length="320" mass="36873">MGRTEDKLKRIYYGSEGYWRGASAIKKLATAARVSEETAKNWLKKQTLWQVYLPVPKYIPRPSFTVNAPNEVHEADLLFLPHDTVRRKTYRYALTVVDIASRYKDAEPITSKDFGEVAEALGKIYKRVLKWPKLLQVDSGTELMGVVTKTLKDHDTKIRRAEAEYHRGQSIVERFNKTLAERLFGYQYWKELEDPSKRNKEWTQRLPQVVAALNNEAARATGMKPKDAIKKKHVEHKSYVRSSRAVGLKEKKLPRDIVVRYLYQPGEGGSKRATDPNWSLKTYEISKSVTKEGQPVLYYLNGPSRGFVKEELLIVPKDSK</sequence>
<dbReference type="InterPro" id="IPR036397">
    <property type="entry name" value="RNaseH_sf"/>
</dbReference>
<evidence type="ECO:0000313" key="3">
    <source>
        <dbReference type="RefSeq" id="XP_031563961.1"/>
    </source>
</evidence>
<dbReference type="GO" id="GO:0003676">
    <property type="term" value="F:nucleic acid binding"/>
    <property type="evidence" value="ECO:0007669"/>
    <property type="project" value="InterPro"/>
</dbReference>
<dbReference type="PANTHER" id="PTHR46585:SF1">
    <property type="entry name" value="CHROMO DOMAIN-CONTAINING PROTEIN"/>
    <property type="match status" value="1"/>
</dbReference>
<dbReference type="AlphaFoldDB" id="A0A6P8I9V3"/>
<dbReference type="PANTHER" id="PTHR46585">
    <property type="entry name" value="INTEGRASE CORE DOMAIN CONTAINING PROTEIN"/>
    <property type="match status" value="1"/>
</dbReference>
<dbReference type="Proteomes" id="UP000515163">
    <property type="component" value="Unplaced"/>
</dbReference>
<evidence type="ECO:0000313" key="2">
    <source>
        <dbReference type="Proteomes" id="UP000515163"/>
    </source>
</evidence>
<name>A0A6P8I9V3_ACTTE</name>
<organism evidence="2 3">
    <name type="scientific">Actinia tenebrosa</name>
    <name type="common">Australian red waratah sea anemone</name>
    <dbReference type="NCBI Taxonomy" id="6105"/>
    <lineage>
        <taxon>Eukaryota</taxon>
        <taxon>Metazoa</taxon>
        <taxon>Cnidaria</taxon>
        <taxon>Anthozoa</taxon>
        <taxon>Hexacorallia</taxon>
        <taxon>Actiniaria</taxon>
        <taxon>Actiniidae</taxon>
        <taxon>Actinia</taxon>
    </lineage>
</organism>
<evidence type="ECO:0000259" key="1">
    <source>
        <dbReference type="PROSITE" id="PS50994"/>
    </source>
</evidence>
<dbReference type="InterPro" id="IPR012337">
    <property type="entry name" value="RNaseH-like_sf"/>
</dbReference>
<keyword evidence="2" id="KW-1185">Reference proteome</keyword>
<dbReference type="InParanoid" id="A0A6P8I9V3"/>
<accession>A0A6P8I9V3</accession>
<feature type="domain" description="Integrase catalytic" evidence="1">
    <location>
        <begin position="65"/>
        <end position="233"/>
    </location>
</feature>
<dbReference type="KEGG" id="aten:116299441"/>
<dbReference type="GeneID" id="116299441"/>
<dbReference type="GO" id="GO:0015074">
    <property type="term" value="P:DNA integration"/>
    <property type="evidence" value="ECO:0007669"/>
    <property type="project" value="InterPro"/>
</dbReference>
<reference evidence="3" key="1">
    <citation type="submission" date="2025-08" db="UniProtKB">
        <authorList>
            <consortium name="RefSeq"/>
        </authorList>
    </citation>
    <scope>IDENTIFICATION</scope>
    <source>
        <tissue evidence="3">Tentacle</tissue>
    </source>
</reference>
<dbReference type="InterPro" id="IPR001584">
    <property type="entry name" value="Integrase_cat-core"/>
</dbReference>
<proteinExistence type="predicted"/>
<dbReference type="Gene3D" id="3.30.420.10">
    <property type="entry name" value="Ribonuclease H-like superfamily/Ribonuclease H"/>
    <property type="match status" value="1"/>
</dbReference>
<dbReference type="SUPFAM" id="SSF53098">
    <property type="entry name" value="Ribonuclease H-like"/>
    <property type="match status" value="1"/>
</dbReference>
<gene>
    <name evidence="3" type="primary">LOC116299441</name>
</gene>